<reference evidence="1 2" key="1">
    <citation type="journal article" date="2014" name="Genome Biol.">
        <title>Transcriptome and methylome profiling reveals relics of genome dominance in the mesopolyploid Brassica oleracea.</title>
        <authorList>
            <person name="Parkin I.A."/>
            <person name="Koh C."/>
            <person name="Tang H."/>
            <person name="Robinson S.J."/>
            <person name="Kagale S."/>
            <person name="Clarke W.E."/>
            <person name="Town C.D."/>
            <person name="Nixon J."/>
            <person name="Krishnakumar V."/>
            <person name="Bidwell S.L."/>
            <person name="Denoeud F."/>
            <person name="Belcram H."/>
            <person name="Links M.G."/>
            <person name="Just J."/>
            <person name="Clarke C."/>
            <person name="Bender T."/>
            <person name="Huebert T."/>
            <person name="Mason A.S."/>
            <person name="Pires J.C."/>
            <person name="Barker G."/>
            <person name="Moore J."/>
            <person name="Walley P.G."/>
            <person name="Manoli S."/>
            <person name="Batley J."/>
            <person name="Edwards D."/>
            <person name="Nelson M.N."/>
            <person name="Wang X."/>
            <person name="Paterson A.H."/>
            <person name="King G."/>
            <person name="Bancroft I."/>
            <person name="Chalhoub B."/>
            <person name="Sharpe A.G."/>
        </authorList>
    </citation>
    <scope>NUCLEOTIDE SEQUENCE</scope>
    <source>
        <strain evidence="1 2">cv. TO1000</strain>
    </source>
</reference>
<accession>A0A0D3BHJ7</accession>
<dbReference type="EnsemblPlants" id="Bo3g132640.1">
    <property type="protein sequence ID" value="Bo3g132640.1"/>
    <property type="gene ID" value="Bo3g132640"/>
</dbReference>
<dbReference type="Proteomes" id="UP000032141">
    <property type="component" value="Chromosome C3"/>
</dbReference>
<reference evidence="1" key="2">
    <citation type="submission" date="2015-03" db="UniProtKB">
        <authorList>
            <consortium name="EnsemblPlants"/>
        </authorList>
    </citation>
    <scope>IDENTIFICATION</scope>
</reference>
<dbReference type="HOGENOM" id="CLU_630659_0_0_1"/>
<evidence type="ECO:0000313" key="2">
    <source>
        <dbReference type="Proteomes" id="UP000032141"/>
    </source>
</evidence>
<name>A0A0D3BHJ7_BRAOL</name>
<organism evidence="1 2">
    <name type="scientific">Brassica oleracea var. oleracea</name>
    <dbReference type="NCBI Taxonomy" id="109376"/>
    <lineage>
        <taxon>Eukaryota</taxon>
        <taxon>Viridiplantae</taxon>
        <taxon>Streptophyta</taxon>
        <taxon>Embryophyta</taxon>
        <taxon>Tracheophyta</taxon>
        <taxon>Spermatophyta</taxon>
        <taxon>Magnoliopsida</taxon>
        <taxon>eudicotyledons</taxon>
        <taxon>Gunneridae</taxon>
        <taxon>Pentapetalae</taxon>
        <taxon>rosids</taxon>
        <taxon>malvids</taxon>
        <taxon>Brassicales</taxon>
        <taxon>Brassicaceae</taxon>
        <taxon>Brassiceae</taxon>
        <taxon>Brassica</taxon>
    </lineage>
</organism>
<protein>
    <submittedName>
        <fullName evidence="1">Uncharacterized protein</fullName>
    </submittedName>
</protein>
<sequence length="435" mass="48807">MHGFVLYRRFGKVQSLRSNRAWLELGWSKDGARSLCSNRARTARSLCSDRARTRLGRYVATEINPSSVARAVRARLLRSDRAWLDLGGYVAVCMLDHYVATELCVLGCYVATELGLCVVRWPYLSLSVANLDTCPLPSDNWPVVSGLLALLKVERDKIGAAPYDGCLRTLVEGIKPFVVRLGVEMLETSVLGLGQGLGLITALGGAMTTSTYVSRIVFDLILSHFKVRDMFSAYVTDCCLAVSDGAMVSQIFWLGVKDVFTHKTKDVVGRGLNHGTLTFKGQRALVEIDRPSFARVIRLKMADSHIKQFYALGRRTLRGLIQNKCGVSCKMIACLEVTEGNETQKPVKVAWSYSWSVTEVYFTTIYSHNVFHWFFERILMTHSFLERIGQQEVDLANNREERVPSNVLDATFILEFSSSQMFSMLFRDSLGFNIN</sequence>
<dbReference type="AlphaFoldDB" id="A0A0D3BHJ7"/>
<keyword evidence="2" id="KW-1185">Reference proteome</keyword>
<evidence type="ECO:0000313" key="1">
    <source>
        <dbReference type="EnsemblPlants" id="Bo3g132640.1"/>
    </source>
</evidence>
<dbReference type="Gramene" id="Bo3g132640.1">
    <property type="protein sequence ID" value="Bo3g132640.1"/>
    <property type="gene ID" value="Bo3g132640"/>
</dbReference>
<proteinExistence type="predicted"/>